<accession>A0A370NJY7</accession>
<name>A0A370NJY7_9BURK</name>
<feature type="domain" description="HPr" evidence="5">
    <location>
        <begin position="5"/>
        <end position="93"/>
    </location>
</feature>
<dbReference type="InterPro" id="IPR050399">
    <property type="entry name" value="HPr"/>
</dbReference>
<evidence type="ECO:0000256" key="1">
    <source>
        <dbReference type="ARBA" id="ARBA00004496"/>
    </source>
</evidence>
<evidence type="ECO:0000259" key="5">
    <source>
        <dbReference type="PROSITE" id="PS51350"/>
    </source>
</evidence>
<comment type="similarity">
    <text evidence="2">Belongs to the HPr family.</text>
</comment>
<evidence type="ECO:0000313" key="7">
    <source>
        <dbReference type="Proteomes" id="UP000255165"/>
    </source>
</evidence>
<sequence length="94" mass="9944">MRGAVVEVTIEVTAGNAFQGRNSARLAFTANQFECEILLTSGPWVANAKHVMEVMRLSARAGTHIRIQADGVDEAAAVVTIAALLRGEALPKAL</sequence>
<evidence type="ECO:0000256" key="4">
    <source>
        <dbReference type="ARBA" id="ARBA00022683"/>
    </source>
</evidence>
<evidence type="ECO:0000313" key="6">
    <source>
        <dbReference type="EMBL" id="RDK05887.1"/>
    </source>
</evidence>
<dbReference type="Proteomes" id="UP000255165">
    <property type="component" value="Unassembled WGS sequence"/>
</dbReference>
<evidence type="ECO:0000256" key="3">
    <source>
        <dbReference type="ARBA" id="ARBA00022490"/>
    </source>
</evidence>
<protein>
    <submittedName>
        <fullName evidence="6">HPr family phosphocarrier protein</fullName>
    </submittedName>
</protein>
<dbReference type="Pfam" id="PF00381">
    <property type="entry name" value="PTS-HPr"/>
    <property type="match status" value="1"/>
</dbReference>
<keyword evidence="3" id="KW-0963">Cytoplasm</keyword>
<dbReference type="PANTHER" id="PTHR33705">
    <property type="entry name" value="PHOSPHOCARRIER PROTEIN HPR"/>
    <property type="match status" value="1"/>
</dbReference>
<dbReference type="PANTHER" id="PTHR33705:SF2">
    <property type="entry name" value="PHOSPHOCARRIER PROTEIN NPR"/>
    <property type="match status" value="1"/>
</dbReference>
<keyword evidence="4" id="KW-0598">Phosphotransferase system</keyword>
<gene>
    <name evidence="6" type="ORF">DN412_34555</name>
</gene>
<comment type="subcellular location">
    <subcellularLocation>
        <location evidence="1">Cytoplasm</location>
    </subcellularLocation>
</comment>
<dbReference type="InterPro" id="IPR035895">
    <property type="entry name" value="HPr-like_sf"/>
</dbReference>
<keyword evidence="7" id="KW-1185">Reference proteome</keyword>
<dbReference type="PRINTS" id="PR00107">
    <property type="entry name" value="PHOSPHOCPHPR"/>
</dbReference>
<comment type="caution">
    <text evidence="6">The sequence shown here is derived from an EMBL/GenBank/DDBJ whole genome shotgun (WGS) entry which is preliminary data.</text>
</comment>
<dbReference type="EMBL" id="QKWJ01000079">
    <property type="protein sequence ID" value="RDK05887.1"/>
    <property type="molecule type" value="Genomic_DNA"/>
</dbReference>
<dbReference type="GO" id="GO:0009401">
    <property type="term" value="P:phosphoenolpyruvate-dependent sugar phosphotransferase system"/>
    <property type="evidence" value="ECO:0007669"/>
    <property type="project" value="UniProtKB-KW"/>
</dbReference>
<dbReference type="SUPFAM" id="SSF55594">
    <property type="entry name" value="HPr-like"/>
    <property type="match status" value="1"/>
</dbReference>
<dbReference type="PROSITE" id="PS51350">
    <property type="entry name" value="PTS_HPR_DOM"/>
    <property type="match status" value="1"/>
</dbReference>
<dbReference type="Gene3D" id="3.30.1340.10">
    <property type="entry name" value="HPr-like"/>
    <property type="match status" value="1"/>
</dbReference>
<organism evidence="6 7">
    <name type="scientific">Cupriavidus lacunae</name>
    <dbReference type="NCBI Taxonomy" id="2666307"/>
    <lineage>
        <taxon>Bacteria</taxon>
        <taxon>Pseudomonadati</taxon>
        <taxon>Pseudomonadota</taxon>
        <taxon>Betaproteobacteria</taxon>
        <taxon>Burkholderiales</taxon>
        <taxon>Burkholderiaceae</taxon>
        <taxon>Cupriavidus</taxon>
    </lineage>
</organism>
<dbReference type="GO" id="GO:0005737">
    <property type="term" value="C:cytoplasm"/>
    <property type="evidence" value="ECO:0007669"/>
    <property type="project" value="UniProtKB-SubCell"/>
</dbReference>
<dbReference type="InterPro" id="IPR000032">
    <property type="entry name" value="HPr-like"/>
</dbReference>
<reference evidence="7" key="1">
    <citation type="submission" date="2018-06" db="EMBL/GenBank/DDBJ databases">
        <authorList>
            <person name="Feng T."/>
            <person name="Jeon C.O."/>
        </authorList>
    </citation>
    <scope>NUCLEOTIDE SEQUENCE [LARGE SCALE GENOMIC DNA]</scope>
    <source>
        <strain evidence="7">S23</strain>
    </source>
</reference>
<evidence type="ECO:0000256" key="2">
    <source>
        <dbReference type="ARBA" id="ARBA00010736"/>
    </source>
</evidence>
<proteinExistence type="inferred from homology"/>
<dbReference type="AlphaFoldDB" id="A0A370NJY7"/>